<dbReference type="InterPro" id="IPR012816">
    <property type="entry name" value="NADAR"/>
</dbReference>
<dbReference type="EMBL" id="JBICBT010000242">
    <property type="protein sequence ID" value="KAL3119516.1"/>
    <property type="molecule type" value="Genomic_DNA"/>
</dbReference>
<dbReference type="Gene3D" id="1.10.357.40">
    <property type="entry name" value="YbiA-like"/>
    <property type="match status" value="1"/>
</dbReference>
<name>A0ABD2LY67_9BILA</name>
<keyword evidence="5" id="KW-1185">Reference proteome</keyword>
<reference evidence="3 5" key="1">
    <citation type="submission" date="2024-10" db="EMBL/GenBank/DDBJ databases">
        <authorList>
            <person name="Kim D."/>
        </authorList>
    </citation>
    <scope>NUCLEOTIDE SEQUENCE [LARGE SCALE GENOMIC DNA]</scope>
    <source>
        <strain evidence="3">BH-2024</strain>
    </source>
</reference>
<evidence type="ECO:0000313" key="4">
    <source>
        <dbReference type="EMBL" id="KAL3119516.1"/>
    </source>
</evidence>
<feature type="domain" description="NADAR" evidence="2">
    <location>
        <begin position="21"/>
        <end position="141"/>
    </location>
</feature>
<dbReference type="EMBL" id="JBICBT010000242">
    <property type="protein sequence ID" value="KAL3119515.1"/>
    <property type="molecule type" value="Genomic_DNA"/>
</dbReference>
<evidence type="ECO:0000313" key="5">
    <source>
        <dbReference type="Proteomes" id="UP001620626"/>
    </source>
</evidence>
<evidence type="ECO:0000259" key="2">
    <source>
        <dbReference type="Pfam" id="PF08719"/>
    </source>
</evidence>
<dbReference type="AlphaFoldDB" id="A0ABD2LY67"/>
<dbReference type="NCBIfam" id="TIGR02464">
    <property type="entry name" value="ribofla_fusion"/>
    <property type="match status" value="1"/>
</dbReference>
<accession>A0ABD2LY67</accession>
<gene>
    <name evidence="3" type="ORF">niasHT_010101</name>
    <name evidence="4" type="ORF">niasHT_010102</name>
</gene>
<dbReference type="SUPFAM" id="SSF143990">
    <property type="entry name" value="YbiA-like"/>
    <property type="match status" value="1"/>
</dbReference>
<comment type="caution">
    <text evidence="3">The sequence shown here is derived from an EMBL/GenBank/DDBJ whole genome shotgun (WGS) entry which is preliminary data.</text>
</comment>
<evidence type="ECO:0000313" key="3">
    <source>
        <dbReference type="EMBL" id="KAL3119515.1"/>
    </source>
</evidence>
<organism evidence="3 5">
    <name type="scientific">Heterodera trifolii</name>
    <dbReference type="NCBI Taxonomy" id="157864"/>
    <lineage>
        <taxon>Eukaryota</taxon>
        <taxon>Metazoa</taxon>
        <taxon>Ecdysozoa</taxon>
        <taxon>Nematoda</taxon>
        <taxon>Chromadorea</taxon>
        <taxon>Rhabditida</taxon>
        <taxon>Tylenchina</taxon>
        <taxon>Tylenchomorpha</taxon>
        <taxon>Tylenchoidea</taxon>
        <taxon>Heteroderidae</taxon>
        <taxon>Heteroderinae</taxon>
        <taxon>Heterodera</taxon>
    </lineage>
</organism>
<dbReference type="Pfam" id="PF08719">
    <property type="entry name" value="NADAR"/>
    <property type="match status" value="1"/>
</dbReference>
<dbReference type="CDD" id="cd15457">
    <property type="entry name" value="NADAR"/>
    <property type="match status" value="1"/>
</dbReference>
<proteinExistence type="predicted"/>
<dbReference type="InterPro" id="IPR037238">
    <property type="entry name" value="YbiA-like_sf"/>
</dbReference>
<evidence type="ECO:0000256" key="1">
    <source>
        <dbReference type="SAM" id="MobiDB-lite"/>
    </source>
</evidence>
<protein>
    <recommendedName>
        <fullName evidence="2">NADAR domain-containing protein</fullName>
    </recommendedName>
</protein>
<sequence>MEVAVPFLLNNVPAFKFFTRRYVLSNHFVHTFTMEFDGYGHIHVMSSEHCYFLMKAAHFGDMASFHRIRQAQTPASAKQLGRRIMPFVEEVWHAVRFGIMCRELRAKFNVEPMRSALLTTGNGQLVEASLDEFWAARRSMDDVHSRADPRGGSPAASDAKPPRPPLRCRSGFGRRLRDRSCRVRARAVNMYLQPGLAVGDILVVVGYYWHAAFERVALNGHPTLPGWLHQGQIVSQAEADMCKALPLCLGSSCMEWLRTSTLADIGPSPSLLRQCPCLRTRPHHDTAQHDHQHSPSARRAKRATACEGGSGCFEKFKKSIICPAERIRTH</sequence>
<dbReference type="Proteomes" id="UP001620626">
    <property type="component" value="Unassembled WGS sequence"/>
</dbReference>
<feature type="region of interest" description="Disordered" evidence="1">
    <location>
        <begin position="144"/>
        <end position="169"/>
    </location>
</feature>